<reference evidence="2 3" key="1">
    <citation type="submission" date="2019-03" db="EMBL/GenBank/DDBJ databases">
        <title>Genomics of glacier-inhabiting Cryobacterium strains.</title>
        <authorList>
            <person name="Liu Q."/>
            <person name="Xin Y.-H."/>
        </authorList>
    </citation>
    <scope>NUCLEOTIDE SEQUENCE [LARGE SCALE GENOMIC DNA]</scope>
    <source>
        <strain evidence="3">TMT1-22</strain>
    </source>
</reference>
<dbReference type="NCBIfam" id="NF041681">
    <property type="entry name" value="HGxxPAAW"/>
    <property type="match status" value="1"/>
</dbReference>
<dbReference type="AlphaFoldDB" id="A0AAQ2C7Z1"/>
<dbReference type="RefSeq" id="WP_134366662.1">
    <property type="nucleotide sequence ID" value="NZ_SOFY01000013.1"/>
</dbReference>
<evidence type="ECO:0000313" key="2">
    <source>
        <dbReference type="EMBL" id="TFC51627.1"/>
    </source>
</evidence>
<protein>
    <submittedName>
        <fullName evidence="2">Uncharacterized protein</fullName>
    </submittedName>
</protein>
<keyword evidence="3" id="KW-1185">Reference proteome</keyword>
<feature type="transmembrane region" description="Helical" evidence="1">
    <location>
        <begin position="41"/>
        <end position="60"/>
    </location>
</feature>
<feature type="transmembrane region" description="Helical" evidence="1">
    <location>
        <begin position="14"/>
        <end position="36"/>
    </location>
</feature>
<accession>A0AAQ2C7Z1</accession>
<proteinExistence type="predicted"/>
<dbReference type="Pfam" id="PF20447">
    <property type="entry name" value="DUF6704"/>
    <property type="match status" value="1"/>
</dbReference>
<evidence type="ECO:0000256" key="1">
    <source>
        <dbReference type="SAM" id="Phobius"/>
    </source>
</evidence>
<dbReference type="EMBL" id="SOFY01000013">
    <property type="protein sequence ID" value="TFC51627.1"/>
    <property type="molecule type" value="Genomic_DNA"/>
</dbReference>
<dbReference type="InterPro" id="IPR046550">
    <property type="entry name" value="DUF6704"/>
</dbReference>
<name>A0AAQ2C7Z1_9MICO</name>
<keyword evidence="1" id="KW-0472">Membrane</keyword>
<sequence>MSFESVDPGEGHSIAAWTAVTIMLLAIAIGTVAFFLAVEWLVWASAGLLVVGLLTGWVLAKVGYGVAEHESSHQGH</sequence>
<organism evidence="2 3">
    <name type="scientific">Cryobacterium shii</name>
    <dbReference type="NCBI Taxonomy" id="1259235"/>
    <lineage>
        <taxon>Bacteria</taxon>
        <taxon>Bacillati</taxon>
        <taxon>Actinomycetota</taxon>
        <taxon>Actinomycetes</taxon>
        <taxon>Micrococcales</taxon>
        <taxon>Microbacteriaceae</taxon>
        <taxon>Cryobacterium</taxon>
    </lineage>
</organism>
<dbReference type="Proteomes" id="UP000297403">
    <property type="component" value="Unassembled WGS sequence"/>
</dbReference>
<keyword evidence="1" id="KW-1133">Transmembrane helix</keyword>
<keyword evidence="1" id="KW-0812">Transmembrane</keyword>
<evidence type="ECO:0000313" key="3">
    <source>
        <dbReference type="Proteomes" id="UP000297403"/>
    </source>
</evidence>
<gene>
    <name evidence="2" type="ORF">E3O49_03015</name>
</gene>
<comment type="caution">
    <text evidence="2">The sequence shown here is derived from an EMBL/GenBank/DDBJ whole genome shotgun (WGS) entry which is preliminary data.</text>
</comment>